<feature type="transmembrane region" description="Helical" evidence="7">
    <location>
        <begin position="404"/>
        <end position="437"/>
    </location>
</feature>
<dbReference type="Pfam" id="PF02080">
    <property type="entry name" value="TrkA_C"/>
    <property type="match status" value="2"/>
</dbReference>
<keyword evidence="3 7" id="KW-0812">Transmembrane</keyword>
<dbReference type="EMBL" id="JBHUMZ010000009">
    <property type="protein sequence ID" value="MFD2637629.1"/>
    <property type="molecule type" value="Genomic_DNA"/>
</dbReference>
<dbReference type="PROSITE" id="PS01271">
    <property type="entry name" value="NA_SULFATE"/>
    <property type="match status" value="1"/>
</dbReference>
<feature type="transmembrane region" description="Helical" evidence="7">
    <location>
        <begin position="172"/>
        <end position="192"/>
    </location>
</feature>
<keyword evidence="4" id="KW-0677">Repeat</keyword>
<dbReference type="InterPro" id="IPR006037">
    <property type="entry name" value="RCK_C"/>
</dbReference>
<feature type="transmembrane region" description="Helical" evidence="7">
    <location>
        <begin position="533"/>
        <end position="553"/>
    </location>
</feature>
<name>A0ABW5Q6P7_9BACI</name>
<evidence type="ECO:0000256" key="4">
    <source>
        <dbReference type="ARBA" id="ARBA00022737"/>
    </source>
</evidence>
<feature type="transmembrane region" description="Helical" evidence="7">
    <location>
        <begin position="6"/>
        <end position="21"/>
    </location>
</feature>
<feature type="transmembrane region" description="Helical" evidence="7">
    <location>
        <begin position="488"/>
        <end position="521"/>
    </location>
</feature>
<reference evidence="10" key="1">
    <citation type="journal article" date="2019" name="Int. J. Syst. Evol. Microbiol.">
        <title>The Global Catalogue of Microorganisms (GCM) 10K type strain sequencing project: providing services to taxonomists for standard genome sequencing and annotation.</title>
        <authorList>
            <consortium name="The Broad Institute Genomics Platform"/>
            <consortium name="The Broad Institute Genome Sequencing Center for Infectious Disease"/>
            <person name="Wu L."/>
            <person name="Ma J."/>
        </authorList>
    </citation>
    <scope>NUCLEOTIDE SEQUENCE [LARGE SCALE GENOMIC DNA]</scope>
    <source>
        <strain evidence="10">TISTR 1571</strain>
    </source>
</reference>
<dbReference type="Pfam" id="PF03600">
    <property type="entry name" value="CitMHS"/>
    <property type="match status" value="1"/>
</dbReference>
<feature type="transmembrane region" description="Helical" evidence="7">
    <location>
        <begin position="28"/>
        <end position="45"/>
    </location>
</feature>
<keyword evidence="6 7" id="KW-0472">Membrane</keyword>
<evidence type="ECO:0000256" key="1">
    <source>
        <dbReference type="ARBA" id="ARBA00004141"/>
    </source>
</evidence>
<evidence type="ECO:0000313" key="9">
    <source>
        <dbReference type="EMBL" id="MFD2637629.1"/>
    </source>
</evidence>
<evidence type="ECO:0000256" key="5">
    <source>
        <dbReference type="ARBA" id="ARBA00022989"/>
    </source>
</evidence>
<keyword evidence="2" id="KW-0813">Transport</keyword>
<evidence type="ECO:0000313" key="10">
    <source>
        <dbReference type="Proteomes" id="UP001597452"/>
    </source>
</evidence>
<keyword evidence="5 7" id="KW-1133">Transmembrane helix</keyword>
<evidence type="ECO:0000256" key="3">
    <source>
        <dbReference type="ARBA" id="ARBA00022692"/>
    </source>
</evidence>
<proteinExistence type="predicted"/>
<feature type="domain" description="RCK C-terminal" evidence="8">
    <location>
        <begin position="298"/>
        <end position="384"/>
    </location>
</feature>
<dbReference type="Proteomes" id="UP001597452">
    <property type="component" value="Unassembled WGS sequence"/>
</dbReference>
<dbReference type="Gene3D" id="3.30.70.1450">
    <property type="entry name" value="Regulator of K+ conductance, C-terminal domain"/>
    <property type="match status" value="2"/>
</dbReference>
<evidence type="ECO:0000259" key="8">
    <source>
        <dbReference type="PROSITE" id="PS51202"/>
    </source>
</evidence>
<dbReference type="PANTHER" id="PTHR43652">
    <property type="entry name" value="BASIC AMINO ACID ANTIPORTER YFCC-RELATED"/>
    <property type="match status" value="1"/>
</dbReference>
<feature type="transmembrane region" description="Helical" evidence="7">
    <location>
        <begin position="449"/>
        <end position="468"/>
    </location>
</feature>
<protein>
    <submittedName>
        <fullName evidence="9">SLC13 family permease</fullName>
    </submittedName>
</protein>
<dbReference type="PROSITE" id="PS51202">
    <property type="entry name" value="RCK_C"/>
    <property type="match status" value="2"/>
</dbReference>
<dbReference type="InterPro" id="IPR004680">
    <property type="entry name" value="Cit_transptr-like_dom"/>
</dbReference>
<evidence type="ECO:0000256" key="6">
    <source>
        <dbReference type="ARBA" id="ARBA00023136"/>
    </source>
</evidence>
<dbReference type="InterPro" id="IPR051679">
    <property type="entry name" value="DASS-Related_Transporters"/>
</dbReference>
<organism evidence="9 10">
    <name type="scientific">Piscibacillus salipiscarius</name>
    <dbReference type="NCBI Taxonomy" id="299480"/>
    <lineage>
        <taxon>Bacteria</taxon>
        <taxon>Bacillati</taxon>
        <taxon>Bacillota</taxon>
        <taxon>Bacilli</taxon>
        <taxon>Bacillales</taxon>
        <taxon>Bacillaceae</taxon>
        <taxon>Piscibacillus</taxon>
    </lineage>
</organism>
<feature type="transmembrane region" description="Helical" evidence="7">
    <location>
        <begin position="135"/>
        <end position="160"/>
    </location>
</feature>
<dbReference type="InterPro" id="IPR031312">
    <property type="entry name" value="Na/sul_symport_CS"/>
</dbReference>
<feature type="transmembrane region" description="Helical" evidence="7">
    <location>
        <begin position="57"/>
        <end position="76"/>
    </location>
</feature>
<dbReference type="InterPro" id="IPR036721">
    <property type="entry name" value="RCK_C_sf"/>
</dbReference>
<feature type="transmembrane region" description="Helical" evidence="7">
    <location>
        <begin position="573"/>
        <end position="593"/>
    </location>
</feature>
<dbReference type="SUPFAM" id="SSF116726">
    <property type="entry name" value="TrkA C-terminal domain-like"/>
    <property type="match status" value="2"/>
</dbReference>
<dbReference type="RefSeq" id="WP_377327123.1">
    <property type="nucleotide sequence ID" value="NZ_JBHUMZ010000009.1"/>
</dbReference>
<accession>A0ABW5Q6P7</accession>
<sequence length="594" mass="64829">MTIEMTIVLVVTLAMLVGLLFEVARPDMVVFTALTVLLLLGILTPQEALKGFSNEGMLTIALLFVVAGAVKKSGIIDRLMKKWLENTRSMSGITGKFFAPLSVFSAFLNNTPIVVTFTPVLRRWCQEKGIAPSKLLIPLSYITILGGTITLMGTSTNLVVHGMLKEFGYEGFSFFQLAVVGIPITIVGLIYLTTIAPRILPAYKTFQDKMKDDTREYIAELTVMNDFPHINQSVKKAGLRDLKGLFLIEIIRNNEIVSPVEPGTVIRTGDRLIFTGLISTIADLEKVKGLQLETGTHLKLEDLKNGNGETQLIEAVVSHQSSLLSKSIKQSQFRSKFDAGVIAVHRNNERINSKIGDIILKPGDTLLLLTGSDFIEKNRLSNDFYVISSLDTPKELNEDPKQGWFSIILLITMVMLVATGILSMFKAMLLAVLILLLSNIVNPDEAKGYIQFHVLLLIASAIGVGTAITKTGLAELAAEQALNLAQPLGMIAVILFVYLLTNIFTELITNAAAAVLMLPIGIEMASQLNIDPMAFAVTIAIAASASFITPIGYQTNLIVYGPGGYKFSDYIKVGLPLSIMVMIVTTTIVNFIWI</sequence>
<keyword evidence="10" id="KW-1185">Reference proteome</keyword>
<feature type="transmembrane region" description="Helical" evidence="7">
    <location>
        <begin position="97"/>
        <end position="115"/>
    </location>
</feature>
<gene>
    <name evidence="9" type="ORF">ACFSW4_01930</name>
</gene>
<comment type="caution">
    <text evidence="9">The sequence shown here is derived from an EMBL/GenBank/DDBJ whole genome shotgun (WGS) entry which is preliminary data.</text>
</comment>
<comment type="subcellular location">
    <subcellularLocation>
        <location evidence="1">Membrane</location>
        <topology evidence="1">Multi-pass membrane protein</topology>
    </subcellularLocation>
</comment>
<dbReference type="PANTHER" id="PTHR43652:SF2">
    <property type="entry name" value="BASIC AMINO ACID ANTIPORTER YFCC-RELATED"/>
    <property type="match status" value="1"/>
</dbReference>
<evidence type="ECO:0000256" key="2">
    <source>
        <dbReference type="ARBA" id="ARBA00022448"/>
    </source>
</evidence>
<feature type="domain" description="RCK C-terminal" evidence="8">
    <location>
        <begin position="206"/>
        <end position="290"/>
    </location>
</feature>
<evidence type="ECO:0000256" key="7">
    <source>
        <dbReference type="SAM" id="Phobius"/>
    </source>
</evidence>